<evidence type="ECO:0000256" key="2">
    <source>
        <dbReference type="SAM" id="SignalP"/>
    </source>
</evidence>
<evidence type="ECO:0000313" key="4">
    <source>
        <dbReference type="Proteomes" id="UP001165085"/>
    </source>
</evidence>
<reference evidence="4" key="1">
    <citation type="journal article" date="2023" name="Commun. Biol.">
        <title>Genome analysis of Parmales, the sister group of diatoms, reveals the evolutionary specialization of diatoms from phago-mixotrophs to photoautotrophs.</title>
        <authorList>
            <person name="Ban H."/>
            <person name="Sato S."/>
            <person name="Yoshikawa S."/>
            <person name="Yamada K."/>
            <person name="Nakamura Y."/>
            <person name="Ichinomiya M."/>
            <person name="Sato N."/>
            <person name="Blanc-Mathieu R."/>
            <person name="Endo H."/>
            <person name="Kuwata A."/>
            <person name="Ogata H."/>
        </authorList>
    </citation>
    <scope>NUCLEOTIDE SEQUENCE [LARGE SCALE GENOMIC DNA]</scope>
    <source>
        <strain evidence="4">NIES 3701</strain>
    </source>
</reference>
<keyword evidence="4" id="KW-1185">Reference proteome</keyword>
<dbReference type="AlphaFoldDB" id="A0A9W6ZTP3"/>
<dbReference type="Proteomes" id="UP001165085">
    <property type="component" value="Unassembled WGS sequence"/>
</dbReference>
<organism evidence="3 4">
    <name type="scientific">Triparma strigata</name>
    <dbReference type="NCBI Taxonomy" id="1606541"/>
    <lineage>
        <taxon>Eukaryota</taxon>
        <taxon>Sar</taxon>
        <taxon>Stramenopiles</taxon>
        <taxon>Ochrophyta</taxon>
        <taxon>Bolidophyceae</taxon>
        <taxon>Parmales</taxon>
        <taxon>Triparmaceae</taxon>
        <taxon>Triparma</taxon>
    </lineage>
</organism>
<comment type="caution">
    <text evidence="3">The sequence shown here is derived from an EMBL/GenBank/DDBJ whole genome shotgun (WGS) entry which is preliminary data.</text>
</comment>
<feature type="region of interest" description="Disordered" evidence="1">
    <location>
        <begin position="166"/>
        <end position="190"/>
    </location>
</feature>
<gene>
    <name evidence="3" type="ORF">TrST_g4533</name>
</gene>
<evidence type="ECO:0000256" key="1">
    <source>
        <dbReference type="SAM" id="MobiDB-lite"/>
    </source>
</evidence>
<accession>A0A9W6ZTP3</accession>
<feature type="chain" id="PRO_5040982882" evidence="2">
    <location>
        <begin position="17"/>
        <end position="190"/>
    </location>
</feature>
<feature type="signal peptide" evidence="2">
    <location>
        <begin position="1"/>
        <end position="16"/>
    </location>
</feature>
<dbReference type="EMBL" id="BRXY01000051">
    <property type="protein sequence ID" value="GMH58201.1"/>
    <property type="molecule type" value="Genomic_DNA"/>
</dbReference>
<proteinExistence type="predicted"/>
<evidence type="ECO:0000313" key="3">
    <source>
        <dbReference type="EMBL" id="GMH58201.1"/>
    </source>
</evidence>
<keyword evidence="2" id="KW-0732">Signal</keyword>
<protein>
    <submittedName>
        <fullName evidence="3">Uncharacterized protein</fullName>
    </submittedName>
</protein>
<name>A0A9W6ZTP3_9STRA</name>
<sequence length="190" mass="20703">MRGLLLLAAVLSGVVCTKKTTKSSKSTAKDSSKHSPKRPSKSSTFALAGLFVDQWGTIYTITNTLFIEGNFVNSVDSFNNKERSFVTSYISSFSDNIDVECGVDRCYSTNYWTVDEGDPTSFYYCAESYNLPTLLAASSVVRNISDNDLEDGCGGFEWTRLERKVKGKGKGKGKGMGMGGGKGKKEERSS</sequence>